<comment type="caution">
    <text evidence="1">The sequence shown here is derived from an EMBL/GenBank/DDBJ whole genome shotgun (WGS) entry which is preliminary data.</text>
</comment>
<proteinExistence type="predicted"/>
<keyword evidence="2" id="KW-1185">Reference proteome</keyword>
<gene>
    <name evidence="1" type="ORF">BaOVIS_031460</name>
</gene>
<accession>A0A9W5TER6</accession>
<dbReference type="Proteomes" id="UP001057455">
    <property type="component" value="Unassembled WGS sequence"/>
</dbReference>
<sequence>MDTDVVNIEDQCLQLRDYTANDANLVPVLPEEIEFRRVENYHCRSLTIVDQSPIAVRRFDEMTKELSTVKEPTALALPEKLPFDLVNEHPSLRSQNDMEPDDLAMISGNNTARDELANKDPCQLLADRIRQMEQSNEHRILTEYSTRSSLIEADIYEESLEGSPGYRDCVSLSQSPWEGHVEAARPEILSDELASEDRYGSIKPPLWNSLLKYGESISQMPCSDREDPQSECVKTTGTTENEQMEQPETRLQHISSFRAKPSMAFLDPFEEDDEVQFWPFTLGAEVWKYVVGGSQSNGPADSFDVNVEGCISSFYSKEELRELRRAIDNIPRSEVAAIIESSISMITS</sequence>
<organism evidence="1 2">
    <name type="scientific">Babesia ovis</name>
    <dbReference type="NCBI Taxonomy" id="5869"/>
    <lineage>
        <taxon>Eukaryota</taxon>
        <taxon>Sar</taxon>
        <taxon>Alveolata</taxon>
        <taxon>Apicomplexa</taxon>
        <taxon>Aconoidasida</taxon>
        <taxon>Piroplasmida</taxon>
        <taxon>Babesiidae</taxon>
        <taxon>Babesia</taxon>
    </lineage>
</organism>
<evidence type="ECO:0000313" key="2">
    <source>
        <dbReference type="Proteomes" id="UP001057455"/>
    </source>
</evidence>
<reference evidence="1" key="1">
    <citation type="submission" date="2019-12" db="EMBL/GenBank/DDBJ databases">
        <title>Genome sequence of Babesia ovis.</title>
        <authorList>
            <person name="Yamagishi J."/>
            <person name="Sevinc F."/>
            <person name="Xuan X."/>
        </authorList>
    </citation>
    <scope>NUCLEOTIDE SEQUENCE</scope>
    <source>
        <strain evidence="1">Selcuk</strain>
    </source>
</reference>
<evidence type="ECO:0000313" key="1">
    <source>
        <dbReference type="EMBL" id="GFE55742.1"/>
    </source>
</evidence>
<dbReference type="OrthoDB" id="366324at2759"/>
<protein>
    <submittedName>
        <fullName evidence="1">Uncharacterized protein</fullName>
    </submittedName>
</protein>
<name>A0A9W5TER6_BABOV</name>
<dbReference type="EMBL" id="BLIY01000024">
    <property type="protein sequence ID" value="GFE55742.1"/>
    <property type="molecule type" value="Genomic_DNA"/>
</dbReference>
<dbReference type="AlphaFoldDB" id="A0A9W5TER6"/>